<keyword evidence="2" id="KW-1185">Reference proteome</keyword>
<gene>
    <name evidence="1" type="ORF">BaRGS_00023607</name>
</gene>
<comment type="caution">
    <text evidence="1">The sequence shown here is derived from an EMBL/GenBank/DDBJ whole genome shotgun (WGS) entry which is preliminary data.</text>
</comment>
<evidence type="ECO:0000313" key="1">
    <source>
        <dbReference type="EMBL" id="KAK7485197.1"/>
    </source>
</evidence>
<name>A0ABD0KE45_9CAEN</name>
<sequence length="83" mass="8945">MLTPVSLPHPMSGARRVQTTVEEVAVELVATAAPRVRTAVPVMMAAVGAAAAPALYQSQPHTTICWPTTDFHCFDKTVWELTI</sequence>
<dbReference type="EMBL" id="JACVVK020000198">
    <property type="protein sequence ID" value="KAK7485197.1"/>
    <property type="molecule type" value="Genomic_DNA"/>
</dbReference>
<dbReference type="AlphaFoldDB" id="A0ABD0KE45"/>
<organism evidence="1 2">
    <name type="scientific">Batillaria attramentaria</name>
    <dbReference type="NCBI Taxonomy" id="370345"/>
    <lineage>
        <taxon>Eukaryota</taxon>
        <taxon>Metazoa</taxon>
        <taxon>Spiralia</taxon>
        <taxon>Lophotrochozoa</taxon>
        <taxon>Mollusca</taxon>
        <taxon>Gastropoda</taxon>
        <taxon>Caenogastropoda</taxon>
        <taxon>Sorbeoconcha</taxon>
        <taxon>Cerithioidea</taxon>
        <taxon>Batillariidae</taxon>
        <taxon>Batillaria</taxon>
    </lineage>
</organism>
<proteinExistence type="predicted"/>
<evidence type="ECO:0000313" key="2">
    <source>
        <dbReference type="Proteomes" id="UP001519460"/>
    </source>
</evidence>
<dbReference type="Proteomes" id="UP001519460">
    <property type="component" value="Unassembled WGS sequence"/>
</dbReference>
<protein>
    <submittedName>
        <fullName evidence="1">Uncharacterized protein</fullName>
    </submittedName>
</protein>
<accession>A0ABD0KE45</accession>
<reference evidence="1 2" key="1">
    <citation type="journal article" date="2023" name="Sci. Data">
        <title>Genome assembly of the Korean intertidal mud-creeper Batillaria attramentaria.</title>
        <authorList>
            <person name="Patra A.K."/>
            <person name="Ho P.T."/>
            <person name="Jun S."/>
            <person name="Lee S.J."/>
            <person name="Kim Y."/>
            <person name="Won Y.J."/>
        </authorList>
    </citation>
    <scope>NUCLEOTIDE SEQUENCE [LARGE SCALE GENOMIC DNA]</scope>
    <source>
        <strain evidence="1">Wonlab-2016</strain>
    </source>
</reference>